<dbReference type="AlphaFoldDB" id="A0AA39TZN0"/>
<proteinExistence type="inferred from homology"/>
<comment type="caution">
    <text evidence="5">The sequence shown here is derived from an EMBL/GenBank/DDBJ whole genome shotgun (WGS) entry which is preliminary data.</text>
</comment>
<protein>
    <submittedName>
        <fullName evidence="5">Arginase</fullName>
    </submittedName>
</protein>
<keyword evidence="2" id="KW-0378">Hydrolase</keyword>
<dbReference type="GO" id="GO:0030145">
    <property type="term" value="F:manganese ion binding"/>
    <property type="evidence" value="ECO:0007669"/>
    <property type="project" value="TreeGrafter"/>
</dbReference>
<dbReference type="GO" id="GO:0005829">
    <property type="term" value="C:cytosol"/>
    <property type="evidence" value="ECO:0007669"/>
    <property type="project" value="TreeGrafter"/>
</dbReference>
<dbReference type="SUPFAM" id="SSF52768">
    <property type="entry name" value="Arginase/deacetylase"/>
    <property type="match status" value="1"/>
</dbReference>
<dbReference type="Proteomes" id="UP001175001">
    <property type="component" value="Unassembled WGS sequence"/>
</dbReference>
<keyword evidence="6" id="KW-1185">Reference proteome</keyword>
<dbReference type="PANTHER" id="PTHR43782">
    <property type="entry name" value="ARGINASE"/>
    <property type="match status" value="1"/>
</dbReference>
<evidence type="ECO:0000313" key="6">
    <source>
        <dbReference type="Proteomes" id="UP001175001"/>
    </source>
</evidence>
<dbReference type="Pfam" id="PF00491">
    <property type="entry name" value="Arginase"/>
    <property type="match status" value="1"/>
</dbReference>
<keyword evidence="3" id="KW-0464">Manganese</keyword>
<reference evidence="5" key="1">
    <citation type="submission" date="2023-06" db="EMBL/GenBank/DDBJ databases">
        <title>Multi-omics analyses reveal the molecular pathogenesis toolkit of Lasiodiplodia hormozganensis, a cross-kingdom pathogen.</title>
        <authorList>
            <person name="Felix C."/>
            <person name="Meneses R."/>
            <person name="Goncalves M.F.M."/>
            <person name="Tilleman L."/>
            <person name="Duarte A.S."/>
            <person name="Jorrin-Novo J.V."/>
            <person name="Van De Peer Y."/>
            <person name="Deforce D."/>
            <person name="Van Nieuwerburgh F."/>
            <person name="Esteves A.C."/>
            <person name="Alves A."/>
        </authorList>
    </citation>
    <scope>NUCLEOTIDE SEQUENCE</scope>
    <source>
        <strain evidence="5">CBS 339.90</strain>
    </source>
</reference>
<gene>
    <name evidence="5" type="primary">arcA</name>
    <name evidence="5" type="ORF">DIS24_g11952</name>
</gene>
<dbReference type="EMBL" id="JAUJDW010000206">
    <property type="protein sequence ID" value="KAK0612758.1"/>
    <property type="molecule type" value="Genomic_DNA"/>
</dbReference>
<accession>A0AA39TZN0</accession>
<name>A0AA39TZN0_9PEZI</name>
<dbReference type="Gene3D" id="3.40.800.10">
    <property type="entry name" value="Ureohydrolase domain"/>
    <property type="match status" value="1"/>
</dbReference>
<evidence type="ECO:0000256" key="1">
    <source>
        <dbReference type="ARBA" id="ARBA00022723"/>
    </source>
</evidence>
<dbReference type="CDD" id="cd09999">
    <property type="entry name" value="Arginase-like_1"/>
    <property type="match status" value="1"/>
</dbReference>
<dbReference type="GO" id="GO:0004053">
    <property type="term" value="F:arginase activity"/>
    <property type="evidence" value="ECO:0007669"/>
    <property type="project" value="TreeGrafter"/>
</dbReference>
<evidence type="ECO:0000313" key="5">
    <source>
        <dbReference type="EMBL" id="KAK0612758.1"/>
    </source>
</evidence>
<organism evidence="5 6">
    <name type="scientific">Lasiodiplodia hormozganensis</name>
    <dbReference type="NCBI Taxonomy" id="869390"/>
    <lineage>
        <taxon>Eukaryota</taxon>
        <taxon>Fungi</taxon>
        <taxon>Dikarya</taxon>
        <taxon>Ascomycota</taxon>
        <taxon>Pezizomycotina</taxon>
        <taxon>Dothideomycetes</taxon>
        <taxon>Dothideomycetes incertae sedis</taxon>
        <taxon>Botryosphaeriales</taxon>
        <taxon>Botryosphaeriaceae</taxon>
        <taxon>Lasiodiplodia</taxon>
    </lineage>
</organism>
<dbReference type="PANTHER" id="PTHR43782:SF3">
    <property type="entry name" value="ARGINASE"/>
    <property type="match status" value="1"/>
</dbReference>
<dbReference type="PROSITE" id="PS51409">
    <property type="entry name" value="ARGINASE_2"/>
    <property type="match status" value="1"/>
</dbReference>
<keyword evidence="1" id="KW-0479">Metal-binding</keyword>
<dbReference type="GO" id="GO:0005634">
    <property type="term" value="C:nucleus"/>
    <property type="evidence" value="ECO:0007669"/>
    <property type="project" value="TreeGrafter"/>
</dbReference>
<dbReference type="InterPro" id="IPR006035">
    <property type="entry name" value="Ureohydrolase"/>
</dbReference>
<sequence length="302" mass="32215">MPPATSITLIIAPYHMGLYDHRVGGGPLRILQHGIASELERLCPTVHFANIGPVDAFEGEVGRMFEVMRRISTAVTRAVRAGSFPIVLAGNCQASTAVAAGIRAADGGDLGFVWLDAHDDLDTPETNVNGYLDAMAVSMMAGMSWKALMATVPGHMPASLENFAYCGLRDVTAEQRAAVEEAGVPVVWGGAVAKKDYAKELGAVLEARGKGKKKKTHVHFDLDVLDESLGRANDWPSPGGFLEEDALAVMGMLPQKTEPTSLVVCSFDPRLEGGDTVARLAVRATCRFVEGLVETGVLQRRS</sequence>
<evidence type="ECO:0000256" key="2">
    <source>
        <dbReference type="ARBA" id="ARBA00022801"/>
    </source>
</evidence>
<dbReference type="InterPro" id="IPR023696">
    <property type="entry name" value="Ureohydrolase_dom_sf"/>
</dbReference>
<evidence type="ECO:0000256" key="3">
    <source>
        <dbReference type="ARBA" id="ARBA00023211"/>
    </source>
</evidence>
<dbReference type="PRINTS" id="PR00116">
    <property type="entry name" value="ARGINASE"/>
</dbReference>
<evidence type="ECO:0000256" key="4">
    <source>
        <dbReference type="PROSITE-ProRule" id="PRU00742"/>
    </source>
</evidence>
<comment type="similarity">
    <text evidence="4">Belongs to the arginase family.</text>
</comment>